<dbReference type="Pfam" id="PF21982">
    <property type="entry name" value="RecX_HTH1"/>
    <property type="match status" value="1"/>
</dbReference>
<evidence type="ECO:0000259" key="9">
    <source>
        <dbReference type="Pfam" id="PF21982"/>
    </source>
</evidence>
<protein>
    <recommendedName>
        <fullName evidence="4 6">Regulatory protein RecX</fullName>
    </recommendedName>
</protein>
<dbReference type="InterPro" id="IPR053925">
    <property type="entry name" value="RecX_HTH_3rd"/>
</dbReference>
<organism evidence="10 11">
    <name type="scientific">Secundilactobacillus folii</name>
    <dbReference type="NCBI Taxonomy" id="2678357"/>
    <lineage>
        <taxon>Bacteria</taxon>
        <taxon>Bacillati</taxon>
        <taxon>Bacillota</taxon>
        <taxon>Bacilli</taxon>
        <taxon>Lactobacillales</taxon>
        <taxon>Lactobacillaceae</taxon>
        <taxon>Secundilactobacillus</taxon>
    </lineage>
</organism>
<reference evidence="10 11" key="1">
    <citation type="submission" date="2019-11" db="EMBL/GenBank/DDBJ databases">
        <title>Lactobacillus sp. nov. CRM56-3, isolated from fermented tea leaves.</title>
        <authorList>
            <person name="Phuengjayaem S."/>
            <person name="Tanasupawat S."/>
        </authorList>
    </citation>
    <scope>NUCLEOTIDE SEQUENCE [LARGE SCALE GENOMIC DNA]</scope>
    <source>
        <strain evidence="10 11">CRM56-3</strain>
    </source>
</reference>
<sequence>MTADSKAKMQITKIEAQKRAGRYNVYVDGQYAFPVSEDVMIRYRLLKGTELTPEMIDELKSADSQSKAFELALNYLSYQQRTEKEISDYLIKKEIPVETLAPVMARLIDENLIDDERFAHSYVRTMKRTSDKGPSVIKRQLKQKAVAEDLIEDALATDYPSADQLERLAELIPKLKRHYQRKTPKIQRQKVLQRLVEKGFSFDLVSQALSEVSFEMDADTQADLLSVQAEKLWHRYRNQPARTRQLKVRQGLYRKGFDGDAITRWVDHKEAEAER</sequence>
<evidence type="ECO:0000313" key="10">
    <source>
        <dbReference type="EMBL" id="MTV81981.1"/>
    </source>
</evidence>
<dbReference type="Gene3D" id="1.10.10.10">
    <property type="entry name" value="Winged helix-like DNA-binding domain superfamily/Winged helix DNA-binding domain"/>
    <property type="match status" value="4"/>
</dbReference>
<accession>A0A7X2XX73</accession>
<dbReference type="RefSeq" id="WP_155431251.1">
    <property type="nucleotide sequence ID" value="NZ_WNJO01000004.1"/>
</dbReference>
<evidence type="ECO:0000259" key="8">
    <source>
        <dbReference type="Pfam" id="PF21981"/>
    </source>
</evidence>
<feature type="domain" description="RecX third three-helical" evidence="8">
    <location>
        <begin position="163"/>
        <end position="209"/>
    </location>
</feature>
<evidence type="ECO:0000256" key="1">
    <source>
        <dbReference type="ARBA" id="ARBA00003529"/>
    </source>
</evidence>
<dbReference type="GO" id="GO:0006282">
    <property type="term" value="P:regulation of DNA repair"/>
    <property type="evidence" value="ECO:0007669"/>
    <property type="project" value="UniProtKB-UniRule"/>
</dbReference>
<evidence type="ECO:0000256" key="6">
    <source>
        <dbReference type="HAMAP-Rule" id="MF_01114"/>
    </source>
</evidence>
<name>A0A7X2XX73_9LACO</name>
<evidence type="ECO:0000256" key="5">
    <source>
        <dbReference type="ARBA" id="ARBA00022490"/>
    </source>
</evidence>
<comment type="caution">
    <text evidence="10">The sequence shown here is derived from an EMBL/GenBank/DDBJ whole genome shotgun (WGS) entry which is preliminary data.</text>
</comment>
<comment type="subcellular location">
    <subcellularLocation>
        <location evidence="2 6">Cytoplasm</location>
    </subcellularLocation>
</comment>
<dbReference type="NCBIfam" id="NF010733">
    <property type="entry name" value="PRK14135.1"/>
    <property type="match status" value="1"/>
</dbReference>
<gene>
    <name evidence="6 10" type="primary">recX</name>
    <name evidence="10" type="ORF">GM612_04865</name>
</gene>
<keyword evidence="5 6" id="KW-0963">Cytoplasm</keyword>
<dbReference type="Pfam" id="PF02631">
    <property type="entry name" value="RecX_HTH2"/>
    <property type="match status" value="1"/>
</dbReference>
<dbReference type="InterPro" id="IPR003783">
    <property type="entry name" value="Regulatory_RecX"/>
</dbReference>
<evidence type="ECO:0000313" key="11">
    <source>
        <dbReference type="Proteomes" id="UP000466388"/>
    </source>
</evidence>
<dbReference type="GO" id="GO:0005737">
    <property type="term" value="C:cytoplasm"/>
    <property type="evidence" value="ECO:0007669"/>
    <property type="project" value="UniProtKB-SubCell"/>
</dbReference>
<keyword evidence="11" id="KW-1185">Reference proteome</keyword>
<dbReference type="PANTHER" id="PTHR33602:SF1">
    <property type="entry name" value="REGULATORY PROTEIN RECX FAMILY PROTEIN"/>
    <property type="match status" value="1"/>
</dbReference>
<evidence type="ECO:0000256" key="3">
    <source>
        <dbReference type="ARBA" id="ARBA00009695"/>
    </source>
</evidence>
<dbReference type="InterPro" id="IPR036388">
    <property type="entry name" value="WH-like_DNA-bd_sf"/>
</dbReference>
<feature type="domain" description="RecX first three-helical" evidence="9">
    <location>
        <begin position="68"/>
        <end position="107"/>
    </location>
</feature>
<dbReference type="HAMAP" id="MF_01114">
    <property type="entry name" value="RecX"/>
    <property type="match status" value="1"/>
</dbReference>
<evidence type="ECO:0000259" key="7">
    <source>
        <dbReference type="Pfam" id="PF02631"/>
    </source>
</evidence>
<dbReference type="PANTHER" id="PTHR33602">
    <property type="entry name" value="REGULATORY PROTEIN RECX FAMILY PROTEIN"/>
    <property type="match status" value="1"/>
</dbReference>
<dbReference type="InterPro" id="IPR053924">
    <property type="entry name" value="RecX_HTH_2nd"/>
</dbReference>
<dbReference type="InterPro" id="IPR053926">
    <property type="entry name" value="RecX_HTH_1st"/>
</dbReference>
<feature type="domain" description="RecX second three-helical" evidence="7">
    <location>
        <begin position="114"/>
        <end position="155"/>
    </location>
</feature>
<comment type="function">
    <text evidence="1 6">Modulates RecA activity.</text>
</comment>
<evidence type="ECO:0000256" key="2">
    <source>
        <dbReference type="ARBA" id="ARBA00004496"/>
    </source>
</evidence>
<proteinExistence type="inferred from homology"/>
<dbReference type="AlphaFoldDB" id="A0A7X2XX73"/>
<evidence type="ECO:0000256" key="4">
    <source>
        <dbReference type="ARBA" id="ARBA00018111"/>
    </source>
</evidence>
<dbReference type="EMBL" id="WNJO01000004">
    <property type="protein sequence ID" value="MTV81981.1"/>
    <property type="molecule type" value="Genomic_DNA"/>
</dbReference>
<comment type="similarity">
    <text evidence="3 6">Belongs to the RecX family.</text>
</comment>
<dbReference type="Proteomes" id="UP000466388">
    <property type="component" value="Unassembled WGS sequence"/>
</dbReference>
<dbReference type="Pfam" id="PF21981">
    <property type="entry name" value="RecX_HTH3"/>
    <property type="match status" value="2"/>
</dbReference>
<feature type="domain" description="RecX third three-helical" evidence="8">
    <location>
        <begin position="220"/>
        <end position="265"/>
    </location>
</feature>